<feature type="region of interest" description="Disordered" evidence="1">
    <location>
        <begin position="24"/>
        <end position="52"/>
    </location>
</feature>
<keyword evidence="3" id="KW-1185">Reference proteome</keyword>
<organism evidence="2 3">
    <name type="scientific">Kibdelosporangium lantanae</name>
    <dbReference type="NCBI Taxonomy" id="1497396"/>
    <lineage>
        <taxon>Bacteria</taxon>
        <taxon>Bacillati</taxon>
        <taxon>Actinomycetota</taxon>
        <taxon>Actinomycetes</taxon>
        <taxon>Pseudonocardiales</taxon>
        <taxon>Pseudonocardiaceae</taxon>
        <taxon>Kibdelosporangium</taxon>
    </lineage>
</organism>
<comment type="caution">
    <text evidence="2">The sequence shown here is derived from an EMBL/GenBank/DDBJ whole genome shotgun (WGS) entry which is preliminary data.</text>
</comment>
<sequence length="52" mass="5203">MSLEDNALVVAVERLSVVRGRMDAVHSDGGTDVGGDGHGDAGGDGLNIPEPS</sequence>
<proteinExistence type="predicted"/>
<evidence type="ECO:0000256" key="1">
    <source>
        <dbReference type="SAM" id="MobiDB-lite"/>
    </source>
</evidence>
<name>A0ABW3M3L3_9PSEU</name>
<dbReference type="EMBL" id="JBHTIS010000009">
    <property type="protein sequence ID" value="MFD1044164.1"/>
    <property type="molecule type" value="Genomic_DNA"/>
</dbReference>
<gene>
    <name evidence="2" type="ORF">ACFQ1S_00420</name>
</gene>
<evidence type="ECO:0000313" key="2">
    <source>
        <dbReference type="EMBL" id="MFD1044164.1"/>
    </source>
</evidence>
<evidence type="ECO:0000313" key="3">
    <source>
        <dbReference type="Proteomes" id="UP001597045"/>
    </source>
</evidence>
<accession>A0ABW3M3L3</accession>
<dbReference type="Proteomes" id="UP001597045">
    <property type="component" value="Unassembled WGS sequence"/>
</dbReference>
<reference evidence="3" key="1">
    <citation type="journal article" date="2019" name="Int. J. Syst. Evol. Microbiol.">
        <title>The Global Catalogue of Microorganisms (GCM) 10K type strain sequencing project: providing services to taxonomists for standard genome sequencing and annotation.</title>
        <authorList>
            <consortium name="The Broad Institute Genomics Platform"/>
            <consortium name="The Broad Institute Genome Sequencing Center for Infectious Disease"/>
            <person name="Wu L."/>
            <person name="Ma J."/>
        </authorList>
    </citation>
    <scope>NUCLEOTIDE SEQUENCE [LARGE SCALE GENOMIC DNA]</scope>
    <source>
        <strain evidence="3">JCM 31486</strain>
    </source>
</reference>
<protein>
    <submittedName>
        <fullName evidence="2">Uncharacterized protein</fullName>
    </submittedName>
</protein>